<dbReference type="OrthoDB" id="6101405at2759"/>
<feature type="region of interest" description="Disordered" evidence="8">
    <location>
        <begin position="1362"/>
        <end position="1390"/>
    </location>
</feature>
<accession>A0A812EU33</accession>
<feature type="region of interest" description="Disordered" evidence="8">
    <location>
        <begin position="1231"/>
        <end position="1268"/>
    </location>
</feature>
<evidence type="ECO:0000256" key="9">
    <source>
        <dbReference type="SAM" id="SignalP"/>
    </source>
</evidence>
<evidence type="ECO:0000256" key="4">
    <source>
        <dbReference type="ARBA" id="ARBA00022771"/>
    </source>
</evidence>
<gene>
    <name evidence="11" type="ORF">SPHA_77748</name>
</gene>
<dbReference type="PROSITE" id="PS00028">
    <property type="entry name" value="ZINC_FINGER_C2H2_1"/>
    <property type="match status" value="3"/>
</dbReference>
<evidence type="ECO:0000256" key="6">
    <source>
        <dbReference type="ARBA" id="ARBA00023242"/>
    </source>
</evidence>
<feature type="chain" id="PRO_5032806320" description="C2H2-type domain-containing protein" evidence="9">
    <location>
        <begin position="17"/>
        <end position="1451"/>
    </location>
</feature>
<dbReference type="SMART" id="SM00355">
    <property type="entry name" value="ZnF_C2H2"/>
    <property type="match status" value="8"/>
</dbReference>
<evidence type="ECO:0000256" key="5">
    <source>
        <dbReference type="ARBA" id="ARBA00022833"/>
    </source>
</evidence>
<feature type="compositionally biased region" description="Basic and acidic residues" evidence="8">
    <location>
        <begin position="178"/>
        <end position="198"/>
    </location>
</feature>
<feature type="domain" description="C2H2-type" evidence="10">
    <location>
        <begin position="984"/>
        <end position="1012"/>
    </location>
</feature>
<protein>
    <recommendedName>
        <fullName evidence="10">C2H2-type domain-containing protein</fullName>
    </recommendedName>
</protein>
<keyword evidence="4 7" id="KW-0863">Zinc-finger</keyword>
<keyword evidence="3" id="KW-0677">Repeat</keyword>
<feature type="compositionally biased region" description="Polar residues" evidence="8">
    <location>
        <begin position="1248"/>
        <end position="1262"/>
    </location>
</feature>
<dbReference type="PANTHER" id="PTHR24406">
    <property type="entry name" value="TRANSCRIPTIONAL REPRESSOR CTCFL-RELATED"/>
    <property type="match status" value="1"/>
</dbReference>
<evidence type="ECO:0000256" key="1">
    <source>
        <dbReference type="ARBA" id="ARBA00004123"/>
    </source>
</evidence>
<organism evidence="11 12">
    <name type="scientific">Acanthosepion pharaonis</name>
    <name type="common">Pharaoh cuttlefish</name>
    <name type="synonym">Sepia pharaonis</name>
    <dbReference type="NCBI Taxonomy" id="158019"/>
    <lineage>
        <taxon>Eukaryota</taxon>
        <taxon>Metazoa</taxon>
        <taxon>Spiralia</taxon>
        <taxon>Lophotrochozoa</taxon>
        <taxon>Mollusca</taxon>
        <taxon>Cephalopoda</taxon>
        <taxon>Coleoidea</taxon>
        <taxon>Decapodiformes</taxon>
        <taxon>Sepiida</taxon>
        <taxon>Sepiina</taxon>
        <taxon>Sepiidae</taxon>
        <taxon>Acanthosepion</taxon>
    </lineage>
</organism>
<feature type="region of interest" description="Disordered" evidence="8">
    <location>
        <begin position="93"/>
        <end position="242"/>
    </location>
</feature>
<evidence type="ECO:0000256" key="2">
    <source>
        <dbReference type="ARBA" id="ARBA00022723"/>
    </source>
</evidence>
<dbReference type="GO" id="GO:0005634">
    <property type="term" value="C:nucleus"/>
    <property type="evidence" value="ECO:0007669"/>
    <property type="project" value="UniProtKB-SubCell"/>
</dbReference>
<feature type="compositionally biased region" description="Basic and acidic residues" evidence="8">
    <location>
        <begin position="630"/>
        <end position="639"/>
    </location>
</feature>
<feature type="compositionally biased region" description="Low complexity" evidence="8">
    <location>
        <begin position="1064"/>
        <end position="1078"/>
    </location>
</feature>
<feature type="region of interest" description="Disordered" evidence="8">
    <location>
        <begin position="630"/>
        <end position="668"/>
    </location>
</feature>
<evidence type="ECO:0000256" key="7">
    <source>
        <dbReference type="PROSITE-ProRule" id="PRU00042"/>
    </source>
</evidence>
<dbReference type="Proteomes" id="UP000597762">
    <property type="component" value="Unassembled WGS sequence"/>
</dbReference>
<dbReference type="GO" id="GO:0008270">
    <property type="term" value="F:zinc ion binding"/>
    <property type="evidence" value="ECO:0007669"/>
    <property type="project" value="UniProtKB-KW"/>
</dbReference>
<feature type="compositionally biased region" description="Acidic residues" evidence="8">
    <location>
        <begin position="125"/>
        <end position="143"/>
    </location>
</feature>
<feature type="signal peptide" evidence="9">
    <location>
        <begin position="1"/>
        <end position="16"/>
    </location>
</feature>
<evidence type="ECO:0000256" key="3">
    <source>
        <dbReference type="ARBA" id="ARBA00022737"/>
    </source>
</evidence>
<evidence type="ECO:0000256" key="8">
    <source>
        <dbReference type="SAM" id="MobiDB-lite"/>
    </source>
</evidence>
<feature type="compositionally biased region" description="Low complexity" evidence="8">
    <location>
        <begin position="1378"/>
        <end position="1387"/>
    </location>
</feature>
<dbReference type="Gene3D" id="3.30.160.60">
    <property type="entry name" value="Classic Zinc Finger"/>
    <property type="match status" value="3"/>
</dbReference>
<feature type="compositionally biased region" description="Basic and acidic residues" evidence="8">
    <location>
        <begin position="105"/>
        <end position="124"/>
    </location>
</feature>
<reference evidence="11" key="1">
    <citation type="submission" date="2021-01" db="EMBL/GenBank/DDBJ databases">
        <authorList>
            <person name="Li R."/>
            <person name="Bekaert M."/>
        </authorList>
    </citation>
    <scope>NUCLEOTIDE SEQUENCE</scope>
    <source>
        <strain evidence="11">Farmed</strain>
    </source>
</reference>
<name>A0A812EU33_ACAPH</name>
<feature type="compositionally biased region" description="Low complexity" evidence="8">
    <location>
        <begin position="1231"/>
        <end position="1243"/>
    </location>
</feature>
<comment type="caution">
    <text evidence="11">The sequence shown here is derived from an EMBL/GenBank/DDBJ whole genome shotgun (WGS) entry which is preliminary data.</text>
</comment>
<keyword evidence="9" id="KW-0732">Signal</keyword>
<dbReference type="EMBL" id="CAHIKZ030005521">
    <property type="protein sequence ID" value="CAE1328126.1"/>
    <property type="molecule type" value="Genomic_DNA"/>
</dbReference>
<feature type="region of interest" description="Disordered" evidence="8">
    <location>
        <begin position="1167"/>
        <end position="1207"/>
    </location>
</feature>
<keyword evidence="2" id="KW-0479">Metal-binding</keyword>
<comment type="subcellular location">
    <subcellularLocation>
        <location evidence="1">Nucleus</location>
    </subcellularLocation>
</comment>
<feature type="compositionally biased region" description="Basic and acidic residues" evidence="8">
    <location>
        <begin position="646"/>
        <end position="667"/>
    </location>
</feature>
<evidence type="ECO:0000259" key="10">
    <source>
        <dbReference type="PROSITE" id="PS50157"/>
    </source>
</evidence>
<keyword evidence="6" id="KW-0539">Nucleus</keyword>
<proteinExistence type="predicted"/>
<feature type="compositionally biased region" description="Polar residues" evidence="8">
    <location>
        <begin position="93"/>
        <end position="103"/>
    </location>
</feature>
<feature type="region of interest" description="Disordered" evidence="8">
    <location>
        <begin position="1060"/>
        <end position="1090"/>
    </location>
</feature>
<keyword evidence="12" id="KW-1185">Reference proteome</keyword>
<evidence type="ECO:0000313" key="12">
    <source>
        <dbReference type="Proteomes" id="UP000597762"/>
    </source>
</evidence>
<keyword evidence="5" id="KW-0862">Zinc</keyword>
<feature type="compositionally biased region" description="Polar residues" evidence="8">
    <location>
        <begin position="146"/>
        <end position="162"/>
    </location>
</feature>
<evidence type="ECO:0000313" key="11">
    <source>
        <dbReference type="EMBL" id="CAE1328126.1"/>
    </source>
</evidence>
<dbReference type="InterPro" id="IPR050888">
    <property type="entry name" value="ZnF_C2H2-type_TF"/>
</dbReference>
<sequence length="1451" mass="160643">MLISVSLLTFSSCSLSIIPIPIHTSSFIHPFSLTRGAPRIFGEGLPRLNFLTERLDSPADCTAVEPCLDTFQHEDFELNKFLHLTTSLFTMSETAQPEVSESDNSVEKSDTEEKLDEVQVKKELEDDDMNEEEEEDEEEEENSELTGQQNCSSKSDLSNQPLENADGDDASMSVMSTEEIKSQEDSKEDSNLSAKKDSISPSALLDDNATTHSDNTETETNETGPVRSASPDAHSDSESKQSFFEKIGLLGEGMKMKKSSETLDKNVMHREYGMYDESAFPAVDLDENGLPINADDMNEEDREKREKKLKFVKEISALRRMLLTKGFIRGSKWRPTPSYIKQRDIAMSGKKGFGAFSLDREMSDESTPDSSMDGSPSRTIYRQDGSASARIYHLDGNPSATIYRPDGSPSANIYCQDGGTSATIYRKGVSRKRGPVKEMMKRCRPCKVGLTDFFKELDIDVSELSKDFPLVKRIKVIDYNSQANNPPSVEQDSYEGSFLSFISNQSDSKSPGKNFKRTSYSKQWTEGNENRTVTVSKLHCNSSTPTLKSSTSPPRFSCVHCQYSCQEKELMTEHIYAHITTKVFRCGICGLDFTTFGTAAIHHQAVHQFSPQKIEKTAEIDETEHYLEIRENLSDDENKQPSNETSKGEEAENKSNDDNSSSDEKSSKSSPVFISVVVNGNKQANDKKIVVEVPDRFQCTYCKFSTDQREIMQQHTAAEHTGAVHYTCTLCDGLVLTSKANLLSHYNTVHPGKTIKCRKLPDFTDTEEPQHPVEPPTNRYNRYRSNIYGRGGLLTQGRFGSTDGVSASGTDMGLKIVNVVSLHSGRHSGQSRRPGSGSNNNCIIPPEGFMVPVLLNAKTMSLKYASSSANRKCKYPGDDDPLISRSIYMCKKCGCEAKFLSQMQDHIINSHSAFCMYTCAYCTFKGEKEADIYKHINIAHSECDGGVPLSFFLDPVYITKYIANIEKNQQTRYKEKLVGKLSHYKCRVCSQEFPDGISLYMHSFRVHDKKLSYHCPYCTEYCSDTSDPMRDHVSSGHGKDISSEAVFAFICDGKPNRDANSILSPDSSSSGTTPVSVPSKPPEPKSFRKDDDVVILPNSPLKAAGQQQSVIRPFTPRGRSRGRPPRSQTILLRNMLQARANASSSPSSSGPLQPMMIVANAAHEENQGSPPIVIDHPERTPKPMSLTDSSTPEPTGDGTLDMDCETVDEDNPVDSVVEEDCDASVGEAATVSKSVPLSSSLHSKSSKRQTGSTTSRSASHQLSELAARSAAEHSADIIPSQPFPLKVIKKENDMYLTADTSLHNDQVVPVSLQAAQGAVPLDLSSTGANESDDMPPDAFKVFNLSPAASQLASYLPTTPNTYSSPVPVGPPIQTADYSSSHSLSKTTSSEDRYNKEIYSRSVRTGYEKEKKIISQEETVLLFEFIFLCPQFQPYKYECIFTQVVHLLANNI</sequence>
<dbReference type="PROSITE" id="PS50157">
    <property type="entry name" value="ZINC_FINGER_C2H2_2"/>
    <property type="match status" value="1"/>
</dbReference>
<dbReference type="InterPro" id="IPR013087">
    <property type="entry name" value="Znf_C2H2_type"/>
</dbReference>